<protein>
    <submittedName>
        <fullName evidence="1">Uncharacterized protein</fullName>
    </submittedName>
</protein>
<proteinExistence type="predicted"/>
<dbReference type="GO" id="GO:0030674">
    <property type="term" value="F:protein-macromolecule adaptor activity"/>
    <property type="evidence" value="ECO:0007669"/>
    <property type="project" value="TreeGrafter"/>
</dbReference>
<dbReference type="GO" id="GO:0045046">
    <property type="term" value="P:protein import into peroxisome membrane"/>
    <property type="evidence" value="ECO:0007669"/>
    <property type="project" value="TreeGrafter"/>
</dbReference>
<accession>A0AA88V542</accession>
<evidence type="ECO:0000313" key="1">
    <source>
        <dbReference type="EMBL" id="KAK3002217.1"/>
    </source>
</evidence>
<name>A0AA88V542_9ASTE</name>
<keyword evidence="2" id="KW-1185">Reference proteome</keyword>
<sequence>MNTTDAKDFFNTTLLHETIVQILDVFMSMEGPHSWVDYLMPEDLGFYRRVSTSSTKNINISDLNKFDQLMTETRSILSRSESSDSHWS</sequence>
<organism evidence="1 2">
    <name type="scientific">Escallonia herrerae</name>
    <dbReference type="NCBI Taxonomy" id="1293975"/>
    <lineage>
        <taxon>Eukaryota</taxon>
        <taxon>Viridiplantae</taxon>
        <taxon>Streptophyta</taxon>
        <taxon>Embryophyta</taxon>
        <taxon>Tracheophyta</taxon>
        <taxon>Spermatophyta</taxon>
        <taxon>Magnoliopsida</taxon>
        <taxon>eudicotyledons</taxon>
        <taxon>Gunneridae</taxon>
        <taxon>Pentapetalae</taxon>
        <taxon>asterids</taxon>
        <taxon>campanulids</taxon>
        <taxon>Escalloniales</taxon>
        <taxon>Escalloniaceae</taxon>
        <taxon>Escallonia</taxon>
    </lineage>
</organism>
<reference evidence="1" key="1">
    <citation type="submission" date="2022-12" db="EMBL/GenBank/DDBJ databases">
        <title>Draft genome assemblies for two species of Escallonia (Escalloniales).</title>
        <authorList>
            <person name="Chanderbali A."/>
            <person name="Dervinis C."/>
            <person name="Anghel I."/>
            <person name="Soltis D."/>
            <person name="Soltis P."/>
            <person name="Zapata F."/>
        </authorList>
    </citation>
    <scope>NUCLEOTIDE SEQUENCE</scope>
    <source>
        <strain evidence="1">UCBG64.0493</strain>
        <tissue evidence="1">Leaf</tissue>
    </source>
</reference>
<dbReference type="EMBL" id="JAVXUP010002635">
    <property type="protein sequence ID" value="KAK3002217.1"/>
    <property type="molecule type" value="Genomic_DNA"/>
</dbReference>
<dbReference type="Proteomes" id="UP001188597">
    <property type="component" value="Unassembled WGS sequence"/>
</dbReference>
<comment type="caution">
    <text evidence="1">The sequence shown here is derived from an EMBL/GenBank/DDBJ whole genome shotgun (WGS) entry which is preliminary data.</text>
</comment>
<dbReference type="PANTHER" id="PTHR28080:SF1">
    <property type="entry name" value="PEROXISOMAL BIOGENESIS FACTOR 3"/>
    <property type="match status" value="1"/>
</dbReference>
<evidence type="ECO:0000313" key="2">
    <source>
        <dbReference type="Proteomes" id="UP001188597"/>
    </source>
</evidence>
<dbReference type="InterPro" id="IPR006966">
    <property type="entry name" value="Peroxin-3"/>
</dbReference>
<dbReference type="GO" id="GO:0005778">
    <property type="term" value="C:peroxisomal membrane"/>
    <property type="evidence" value="ECO:0007669"/>
    <property type="project" value="InterPro"/>
</dbReference>
<dbReference type="AlphaFoldDB" id="A0AA88V542"/>
<dbReference type="PANTHER" id="PTHR28080">
    <property type="entry name" value="PEROXISOMAL BIOGENESIS FACTOR 3"/>
    <property type="match status" value="1"/>
</dbReference>
<gene>
    <name evidence="1" type="ORF">RJ639_021913</name>
</gene>